<accession>A0ABY8SBW2</accession>
<dbReference type="PANTHER" id="PTHR23080">
    <property type="entry name" value="THAP DOMAIN PROTEIN"/>
    <property type="match status" value="1"/>
</dbReference>
<proteinExistence type="inferred from homology"/>
<dbReference type="Pfam" id="PF13613">
    <property type="entry name" value="HTH_Tnp_4"/>
    <property type="match status" value="1"/>
</dbReference>
<dbReference type="EMBL" id="CP125671">
    <property type="protein sequence ID" value="WHP07987.1"/>
    <property type="molecule type" value="Genomic_DNA"/>
</dbReference>
<dbReference type="InterPro" id="IPR047959">
    <property type="entry name" value="Transpos_IS5"/>
</dbReference>
<keyword evidence="8" id="KW-1185">Reference proteome</keyword>
<feature type="domain" description="Transposase Helix-turn-helix" evidence="6">
    <location>
        <begin position="47"/>
        <end position="93"/>
    </location>
</feature>
<evidence type="ECO:0000256" key="2">
    <source>
        <dbReference type="ARBA" id="ARBA00022578"/>
    </source>
</evidence>
<evidence type="ECO:0000259" key="5">
    <source>
        <dbReference type="Pfam" id="PF01609"/>
    </source>
</evidence>
<evidence type="ECO:0000259" key="6">
    <source>
        <dbReference type="Pfam" id="PF13613"/>
    </source>
</evidence>
<keyword evidence="3" id="KW-0238">DNA-binding</keyword>
<dbReference type="Proteomes" id="UP001229836">
    <property type="component" value="Plasmid unnamed2"/>
</dbReference>
<comment type="similarity">
    <text evidence="1">Belongs to the transposase 11 family.</text>
</comment>
<dbReference type="Pfam" id="PF01609">
    <property type="entry name" value="DDE_Tnp_1"/>
    <property type="match status" value="1"/>
</dbReference>
<organism evidence="7 8">
    <name type="scientific">Acinetobacter corruptisaponis</name>
    <dbReference type="NCBI Taxonomy" id="3045147"/>
    <lineage>
        <taxon>Bacteria</taxon>
        <taxon>Pseudomonadati</taxon>
        <taxon>Pseudomonadota</taxon>
        <taxon>Gammaproteobacteria</taxon>
        <taxon>Moraxellales</taxon>
        <taxon>Moraxellaceae</taxon>
        <taxon>Acinetobacter</taxon>
    </lineage>
</organism>
<geneLocation type="plasmid" evidence="7 8">
    <name>unnamed2</name>
</geneLocation>
<dbReference type="NCBIfam" id="NF033581">
    <property type="entry name" value="transpos_IS5_4"/>
    <property type="match status" value="1"/>
</dbReference>
<evidence type="ECO:0000313" key="7">
    <source>
        <dbReference type="EMBL" id="WHP07987.1"/>
    </source>
</evidence>
<evidence type="ECO:0000256" key="1">
    <source>
        <dbReference type="ARBA" id="ARBA00010075"/>
    </source>
</evidence>
<dbReference type="InterPro" id="IPR027805">
    <property type="entry name" value="Transposase_HTH_dom"/>
</dbReference>
<reference evidence="7 8" key="1">
    <citation type="submission" date="2023-05" db="EMBL/GenBank/DDBJ databases">
        <title>The complete genome of Acinetobacter sp. nov KCTC 92772.</title>
        <authorList>
            <person name="Zhou G."/>
        </authorList>
    </citation>
    <scope>NUCLEOTIDE SEQUENCE [LARGE SCALE GENOMIC DNA]</scope>
    <source>
        <strain evidence="7 8">KCTC 92772</strain>
        <plasmid evidence="7 8">unnamed2</plasmid>
    </source>
</reference>
<sequence length="273" mass="31950">MNYSKVKTLSNSQFKRLVGIQTSTFAEMLEVLRAAQSVSRRGRPSVLSLEDQLLMTLSYWREYRTLFHVSMSYGIHESNASRIIQKIENILIKSDKFHLPKKLPQGEGLDWEVVVVDATEITIERPKKKQKKYYSGKKKRHTIKAQLMIHYETRQIISTAIAHGSVHDVQLFRRQRKKQRYKGLLLADKGYQGLNRLGVSCLIPIKSSKKKPLTLLHKQINREIGKRRIRIEHVNGKLKTFKILAERYRNRRKRMGLRLNLIAAIYNMELVNK</sequence>
<dbReference type="InterPro" id="IPR002559">
    <property type="entry name" value="Transposase_11"/>
</dbReference>
<feature type="domain" description="Transposase IS4-like" evidence="5">
    <location>
        <begin position="112"/>
        <end position="268"/>
    </location>
</feature>
<evidence type="ECO:0000256" key="4">
    <source>
        <dbReference type="ARBA" id="ARBA00023172"/>
    </source>
</evidence>
<gene>
    <name evidence="7" type="ORF">QLH32_19495</name>
</gene>
<protein>
    <submittedName>
        <fullName evidence="7">IS5 family transposase</fullName>
    </submittedName>
</protein>
<name>A0ABY8SBW2_9GAMM</name>
<evidence type="ECO:0000313" key="8">
    <source>
        <dbReference type="Proteomes" id="UP001229836"/>
    </source>
</evidence>
<keyword evidence="2" id="KW-0815">Transposition</keyword>
<dbReference type="RefSeq" id="WP_283269548.1">
    <property type="nucleotide sequence ID" value="NZ_CP125671.1"/>
</dbReference>
<keyword evidence="4" id="KW-0233">DNA recombination</keyword>
<evidence type="ECO:0000256" key="3">
    <source>
        <dbReference type="ARBA" id="ARBA00023125"/>
    </source>
</evidence>
<keyword evidence="7" id="KW-0614">Plasmid</keyword>